<feature type="signal peptide" evidence="2">
    <location>
        <begin position="1"/>
        <end position="19"/>
    </location>
</feature>
<name>A0ABY3YR28_9FLAO</name>
<keyword evidence="4" id="KW-1185">Reference proteome</keyword>
<sequence length="246" mass="28415">MKTKFNLLILILLSTGLNAQDKIQELQSLVDMKATYLDQEMSKNGYYHIKSQKSDDDIYEYWWNSNKKKCACTRVSDGRVQSVVGTLPADCNKTNTANRTDYSRHSNYHHDNGHHSSNNDEDNAFERGYNDGQYHKNFHNIYSSNIEINAYSRGYTAGSKQRNHNTSYHSGRAGNHPHVKVDDLNNWLASSAYDELKARGFELSKQHDSNGRHYKYWWNDKTRQCIRTTAVNDNIVKVENSGDCVF</sequence>
<evidence type="ECO:0000256" key="1">
    <source>
        <dbReference type="SAM" id="MobiDB-lite"/>
    </source>
</evidence>
<feature type="region of interest" description="Disordered" evidence="1">
    <location>
        <begin position="157"/>
        <end position="177"/>
    </location>
</feature>
<accession>A0ABY3YR28</accession>
<dbReference type="EMBL" id="CP094326">
    <property type="protein sequence ID" value="UNZ00273.1"/>
    <property type="molecule type" value="Genomic_DNA"/>
</dbReference>
<evidence type="ECO:0000313" key="3">
    <source>
        <dbReference type="EMBL" id="UNZ00273.1"/>
    </source>
</evidence>
<dbReference type="Proteomes" id="UP000829476">
    <property type="component" value="Chromosome"/>
</dbReference>
<protein>
    <submittedName>
        <fullName evidence="3">Uncharacterized protein</fullName>
    </submittedName>
</protein>
<feature type="region of interest" description="Disordered" evidence="1">
    <location>
        <begin position="88"/>
        <end position="128"/>
    </location>
</feature>
<feature type="chain" id="PRO_5047233045" evidence="2">
    <location>
        <begin position="20"/>
        <end position="246"/>
    </location>
</feature>
<reference evidence="3 4" key="1">
    <citation type="journal article" date="2018" name="Int. J. Syst. Evol. Microbiol.">
        <title>Zhouia spongiae sp. nov., isolated from a marine sponge.</title>
        <authorList>
            <person name="Zhuang L."/>
            <person name="Lin B."/>
            <person name="Qin F."/>
            <person name="Luo L."/>
        </authorList>
    </citation>
    <scope>NUCLEOTIDE SEQUENCE [LARGE SCALE GENOMIC DNA]</scope>
    <source>
        <strain evidence="3 4">HN-Y44</strain>
    </source>
</reference>
<gene>
    <name evidence="3" type="ORF">MQE36_08015</name>
</gene>
<proteinExistence type="predicted"/>
<organism evidence="3 4">
    <name type="scientific">Zhouia spongiae</name>
    <dbReference type="NCBI Taxonomy" id="2202721"/>
    <lineage>
        <taxon>Bacteria</taxon>
        <taxon>Pseudomonadati</taxon>
        <taxon>Bacteroidota</taxon>
        <taxon>Flavobacteriia</taxon>
        <taxon>Flavobacteriales</taxon>
        <taxon>Flavobacteriaceae</taxon>
        <taxon>Zhouia</taxon>
    </lineage>
</organism>
<feature type="compositionally biased region" description="Polar residues" evidence="1">
    <location>
        <begin position="158"/>
        <end position="169"/>
    </location>
</feature>
<feature type="compositionally biased region" description="Basic and acidic residues" evidence="1">
    <location>
        <begin position="101"/>
        <end position="128"/>
    </location>
</feature>
<evidence type="ECO:0000256" key="2">
    <source>
        <dbReference type="SAM" id="SignalP"/>
    </source>
</evidence>
<evidence type="ECO:0000313" key="4">
    <source>
        <dbReference type="Proteomes" id="UP000829476"/>
    </source>
</evidence>
<keyword evidence="2" id="KW-0732">Signal</keyword>
<dbReference type="RefSeq" id="WP_242938640.1">
    <property type="nucleotide sequence ID" value="NZ_CP094326.1"/>
</dbReference>